<sequence length="333" mass="37685">MKKLETDAHIIAQKKVTIDRLQQITHLGQSDALEFQEIKPFTISKRLEFFNLPEYRLLRPGTTIIGGEASSGKTTLSLQMAVDILLHNPKAHLLFFSLDESHSRAKRKLISLVLAMQDLLPSDKKNRRFNLAYEPLSSDLQDILATPEQQAILKRIHISDDAYFLDPLNDAFINAVAHLASQEVIIIIDYLQLLPKSGLHNSNLRENFNASLAYLKQQVNRLNNQMQARVLLLLLSQVNRSSSGSTFAFRETSEIENIADSALVLEYASQPKSQSTGRGKEKIISQARTLRLVKNKDGAKATFQAIMSPDIPFFHEIYLTNQRFTPETSIFRV</sequence>
<dbReference type="GO" id="GO:0003678">
    <property type="term" value="F:DNA helicase activity"/>
    <property type="evidence" value="ECO:0007669"/>
    <property type="project" value="InterPro"/>
</dbReference>
<protein>
    <recommendedName>
        <fullName evidence="1">SF4 helicase domain-containing protein</fullName>
    </recommendedName>
</protein>
<dbReference type="SUPFAM" id="SSF52540">
    <property type="entry name" value="P-loop containing nucleoside triphosphate hydrolases"/>
    <property type="match status" value="1"/>
</dbReference>
<reference evidence="2 3" key="1">
    <citation type="submission" date="2020-03" db="EMBL/GenBank/DDBJ databases">
        <title>Spirochaetal bacteria isolated from arthropods constitute a novel genus Entomospira genus novum within the order Spirochaetales.</title>
        <authorList>
            <person name="Grana-Miraglia L."/>
            <person name="Sikutova S."/>
            <person name="Fingerle V."/>
            <person name="Sing A."/>
            <person name="Castillo-Ramirez S."/>
            <person name="Margos G."/>
            <person name="Rudolf I."/>
        </authorList>
    </citation>
    <scope>NUCLEOTIDE SEQUENCE [LARGE SCALE GENOMIC DNA]</scope>
    <source>
        <strain evidence="2 3">BR193</strain>
    </source>
</reference>
<dbReference type="GO" id="GO:0006260">
    <property type="term" value="P:DNA replication"/>
    <property type="evidence" value="ECO:0007669"/>
    <property type="project" value="InterPro"/>
</dbReference>
<feature type="domain" description="SF4 helicase" evidence="1">
    <location>
        <begin position="63"/>
        <end position="307"/>
    </location>
</feature>
<gene>
    <name evidence="2" type="ORF">HCT14_08015</name>
</gene>
<dbReference type="Pfam" id="PF03796">
    <property type="entry name" value="DnaB_C"/>
    <property type="match status" value="1"/>
</dbReference>
<evidence type="ECO:0000313" key="3">
    <source>
        <dbReference type="Proteomes" id="UP000711995"/>
    </source>
</evidence>
<accession>A0A968GB65</accession>
<dbReference type="Proteomes" id="UP000711995">
    <property type="component" value="Unassembled WGS sequence"/>
</dbReference>
<organism evidence="2 3">
    <name type="scientific">Entomospira entomophila</name>
    <dbReference type="NCBI Taxonomy" id="2719988"/>
    <lineage>
        <taxon>Bacteria</taxon>
        <taxon>Pseudomonadati</taxon>
        <taxon>Spirochaetota</taxon>
        <taxon>Spirochaetia</taxon>
        <taxon>Spirochaetales</taxon>
        <taxon>Spirochaetaceae</taxon>
        <taxon>Entomospira</taxon>
    </lineage>
</organism>
<proteinExistence type="predicted"/>
<keyword evidence="3" id="KW-1185">Reference proteome</keyword>
<dbReference type="InterPro" id="IPR007694">
    <property type="entry name" value="DNA_helicase_DnaB-like_C"/>
</dbReference>
<comment type="caution">
    <text evidence="2">The sequence shown here is derived from an EMBL/GenBank/DDBJ whole genome shotgun (WGS) entry which is preliminary data.</text>
</comment>
<dbReference type="Gene3D" id="3.40.50.300">
    <property type="entry name" value="P-loop containing nucleotide triphosphate hydrolases"/>
    <property type="match status" value="1"/>
</dbReference>
<dbReference type="RefSeq" id="WP_167701072.1">
    <property type="nucleotide sequence ID" value="NZ_CP118176.1"/>
</dbReference>
<dbReference type="InterPro" id="IPR027417">
    <property type="entry name" value="P-loop_NTPase"/>
</dbReference>
<dbReference type="EMBL" id="JAATLJ010000003">
    <property type="protein sequence ID" value="NIZ41451.1"/>
    <property type="molecule type" value="Genomic_DNA"/>
</dbReference>
<dbReference type="GO" id="GO:0005524">
    <property type="term" value="F:ATP binding"/>
    <property type="evidence" value="ECO:0007669"/>
    <property type="project" value="InterPro"/>
</dbReference>
<evidence type="ECO:0000313" key="2">
    <source>
        <dbReference type="EMBL" id="NIZ41451.1"/>
    </source>
</evidence>
<dbReference type="AlphaFoldDB" id="A0A968GB65"/>
<evidence type="ECO:0000259" key="1">
    <source>
        <dbReference type="Pfam" id="PF03796"/>
    </source>
</evidence>
<name>A0A968GB65_9SPIO</name>